<dbReference type="SUPFAM" id="SSF103025">
    <property type="entry name" value="Folate-binding domain"/>
    <property type="match status" value="1"/>
</dbReference>
<dbReference type="Gene3D" id="3.30.70.1630">
    <property type="match status" value="1"/>
</dbReference>
<dbReference type="RefSeq" id="WP_092997471.1">
    <property type="nucleotide sequence ID" value="NZ_FMWD01000007.1"/>
</dbReference>
<dbReference type="InterPro" id="IPR029043">
    <property type="entry name" value="GcvT/YgfZ_C"/>
</dbReference>
<dbReference type="Proteomes" id="UP000199648">
    <property type="component" value="Unassembled WGS sequence"/>
</dbReference>
<dbReference type="PANTHER" id="PTHR22602">
    <property type="entry name" value="TRANSFERASE CAF17, MITOCHONDRIAL-RELATED"/>
    <property type="match status" value="1"/>
</dbReference>
<dbReference type="EMBL" id="FMWD01000007">
    <property type="protein sequence ID" value="SCZ63208.1"/>
    <property type="molecule type" value="Genomic_DNA"/>
</dbReference>
<evidence type="ECO:0000259" key="2">
    <source>
        <dbReference type="Pfam" id="PF01571"/>
    </source>
</evidence>
<name>A0A1G5QNN3_9GAMM</name>
<dbReference type="InterPro" id="IPR045179">
    <property type="entry name" value="YgfZ/GcvT"/>
</dbReference>
<sequence>MNESWNAFLEKAGARVENDRVECFSDIGEEAKAATESDIIADLSHFSVVRVTGDDAQGFLHNQFTNDVRRVSGEQSELNSYCTAKGRMLSVFRLFRLADGAYALRMPQEVSEGFLKKLRMFVLMSKVEIEDASDSLMRFGVSGPHVSDALQGLVGTIPDAVNGVVHAGDITIMRIPGPHPRFEIYGPEAEMARLWTGLAEVAKPVGHDAWALLDIHAAIPTVYEGTVEAFVPQMANMQLVEGVSFKKGCYPGQEIVARMQYLGNLKRRMYRAHIDTAERPFPGDALFSVHSKSGQGTGKVVDARPSPEGGYELLAVVQIDCAEADDVHLHEADGPKLSFLNLPYPVETKDAPQPS</sequence>
<dbReference type="AlphaFoldDB" id="A0A1G5QNN3"/>
<dbReference type="PIRSF" id="PIRSF006487">
    <property type="entry name" value="GcvT"/>
    <property type="match status" value="1"/>
</dbReference>
<reference evidence="3 4" key="1">
    <citation type="submission" date="2016-10" db="EMBL/GenBank/DDBJ databases">
        <authorList>
            <person name="de Groot N.N."/>
        </authorList>
    </citation>
    <scope>NUCLEOTIDE SEQUENCE [LARGE SCALE GENOMIC DNA]</scope>
    <source>
        <strain evidence="3 4">HLD2</strain>
    </source>
</reference>
<evidence type="ECO:0000313" key="3">
    <source>
        <dbReference type="EMBL" id="SCZ63208.1"/>
    </source>
</evidence>
<gene>
    <name evidence="3" type="ORF">SAMN03097708_02441</name>
</gene>
<dbReference type="STRING" id="415747.SAMN03097708_02441"/>
<dbReference type="OrthoDB" id="9796287at2"/>
<dbReference type="PANTHER" id="PTHR22602:SF0">
    <property type="entry name" value="TRANSFERASE CAF17, MITOCHONDRIAL-RELATED"/>
    <property type="match status" value="1"/>
</dbReference>
<dbReference type="InterPro" id="IPR017703">
    <property type="entry name" value="YgfZ/GCV_T_CS"/>
</dbReference>
<dbReference type="SUPFAM" id="SSF101790">
    <property type="entry name" value="Aminomethyltransferase beta-barrel domain"/>
    <property type="match status" value="1"/>
</dbReference>
<proteinExistence type="predicted"/>
<accession>A0A1G5QNN3</accession>
<protein>
    <recommendedName>
        <fullName evidence="2">GCVT N-terminal domain-containing protein</fullName>
    </recommendedName>
</protein>
<organism evidence="3 4">
    <name type="scientific">Thiohalomonas denitrificans</name>
    <dbReference type="NCBI Taxonomy" id="415747"/>
    <lineage>
        <taxon>Bacteria</taxon>
        <taxon>Pseudomonadati</taxon>
        <taxon>Pseudomonadota</taxon>
        <taxon>Gammaproteobacteria</taxon>
        <taxon>Thiohalomonadales</taxon>
        <taxon>Thiohalomonadaceae</taxon>
        <taxon>Thiohalomonas</taxon>
    </lineage>
</organism>
<dbReference type="GO" id="GO:0016226">
    <property type="term" value="P:iron-sulfur cluster assembly"/>
    <property type="evidence" value="ECO:0007669"/>
    <property type="project" value="TreeGrafter"/>
</dbReference>
<dbReference type="Pfam" id="PF01571">
    <property type="entry name" value="GCV_T"/>
    <property type="match status" value="1"/>
</dbReference>
<feature type="domain" description="GCVT N-terminal" evidence="2">
    <location>
        <begin position="23"/>
        <end position="239"/>
    </location>
</feature>
<feature type="binding site" evidence="1">
    <location>
        <position position="183"/>
    </location>
    <ligand>
        <name>substrate</name>
    </ligand>
</feature>
<evidence type="ECO:0000313" key="4">
    <source>
        <dbReference type="Proteomes" id="UP000199648"/>
    </source>
</evidence>
<dbReference type="InterPro" id="IPR006222">
    <property type="entry name" value="GCVT_N"/>
</dbReference>
<dbReference type="Gene3D" id="3.30.70.1400">
    <property type="entry name" value="Aminomethyltransferase beta-barrel domains"/>
    <property type="match status" value="1"/>
</dbReference>
<keyword evidence="4" id="KW-1185">Reference proteome</keyword>
<dbReference type="Gene3D" id="2.40.30.160">
    <property type="match status" value="1"/>
</dbReference>
<evidence type="ECO:0000256" key="1">
    <source>
        <dbReference type="PIRSR" id="PIRSR006487-1"/>
    </source>
</evidence>
<dbReference type="NCBIfam" id="TIGR03317">
    <property type="entry name" value="ygfZ_signature"/>
    <property type="match status" value="1"/>
</dbReference>